<feature type="signal peptide" evidence="3">
    <location>
        <begin position="1"/>
        <end position="20"/>
    </location>
</feature>
<accession>A0ABX2ZZZ8</accession>
<keyword evidence="2 3" id="KW-0732">Signal</keyword>
<evidence type="ECO:0000259" key="4">
    <source>
        <dbReference type="Pfam" id="PF00497"/>
    </source>
</evidence>
<dbReference type="InterPro" id="IPR001638">
    <property type="entry name" value="Solute-binding_3/MltF_N"/>
</dbReference>
<dbReference type="Pfam" id="PF00497">
    <property type="entry name" value="SBP_bac_3"/>
    <property type="match status" value="1"/>
</dbReference>
<evidence type="ECO:0000256" key="1">
    <source>
        <dbReference type="ARBA" id="ARBA00010333"/>
    </source>
</evidence>
<dbReference type="InterPro" id="IPR018313">
    <property type="entry name" value="SBP_3_CS"/>
</dbReference>
<dbReference type="EMBL" id="MDTU01000001">
    <property type="protein sequence ID" value="ODN42191.1"/>
    <property type="molecule type" value="Genomic_DNA"/>
</dbReference>
<dbReference type="Gene3D" id="3.40.190.10">
    <property type="entry name" value="Periplasmic binding protein-like II"/>
    <property type="match status" value="1"/>
</dbReference>
<protein>
    <recommendedName>
        <fullName evidence="4">Solute-binding protein family 3/N-terminal domain-containing protein</fullName>
    </recommendedName>
</protein>
<keyword evidence="6" id="KW-1185">Reference proteome</keyword>
<dbReference type="PROSITE" id="PS01039">
    <property type="entry name" value="SBP_BACTERIAL_3"/>
    <property type="match status" value="1"/>
</dbReference>
<proteinExistence type="inferred from homology"/>
<reference evidence="5 6" key="1">
    <citation type="submission" date="2016-08" db="EMBL/GenBank/DDBJ databases">
        <title>Draft genome sequence of Candidatus Piscirickettsia litoralis, from seawater.</title>
        <authorList>
            <person name="Wan X."/>
            <person name="Lee A.J."/>
            <person name="Hou S."/>
            <person name="Donachie S.P."/>
        </authorList>
    </citation>
    <scope>NUCLEOTIDE SEQUENCE [LARGE SCALE GENOMIC DNA]</scope>
    <source>
        <strain evidence="5 6">Y2</strain>
    </source>
</reference>
<evidence type="ECO:0000256" key="3">
    <source>
        <dbReference type="SAM" id="SignalP"/>
    </source>
</evidence>
<evidence type="ECO:0000256" key="2">
    <source>
        <dbReference type="ARBA" id="ARBA00022729"/>
    </source>
</evidence>
<comment type="similarity">
    <text evidence="1">Belongs to the bacterial solute-binding protein 3 family.</text>
</comment>
<evidence type="ECO:0000313" key="5">
    <source>
        <dbReference type="EMBL" id="ODN42191.1"/>
    </source>
</evidence>
<dbReference type="Proteomes" id="UP000094329">
    <property type="component" value="Unassembled WGS sequence"/>
</dbReference>
<name>A0ABX2ZZZ8_9GAMM</name>
<gene>
    <name evidence="5" type="ORF">BGC07_03615</name>
</gene>
<dbReference type="RefSeq" id="WP_069311989.1">
    <property type="nucleotide sequence ID" value="NZ_MDTU01000001.1"/>
</dbReference>
<feature type="chain" id="PRO_5045422263" description="Solute-binding protein family 3/N-terminal domain-containing protein" evidence="3">
    <location>
        <begin position="21"/>
        <end position="78"/>
    </location>
</feature>
<organism evidence="5 6">
    <name type="scientific">Piscirickettsia litoralis</name>
    <dbReference type="NCBI Taxonomy" id="1891921"/>
    <lineage>
        <taxon>Bacteria</taxon>
        <taxon>Pseudomonadati</taxon>
        <taxon>Pseudomonadota</taxon>
        <taxon>Gammaproteobacteria</taxon>
        <taxon>Thiotrichales</taxon>
        <taxon>Piscirickettsiaceae</taxon>
        <taxon>Piscirickettsia</taxon>
    </lineage>
</organism>
<dbReference type="SUPFAM" id="SSF53850">
    <property type="entry name" value="Periplasmic binding protein-like II"/>
    <property type="match status" value="1"/>
</dbReference>
<feature type="domain" description="Solute-binding protein family 3/N-terminal" evidence="4">
    <location>
        <begin position="28"/>
        <end position="76"/>
    </location>
</feature>
<sequence>MFKKIIYILLYFILTLTSFANPCDNKILKVGWEDWPPYQYRDQNNQITGLDIELIQHLAKAANCKIKLIERPWKRQLA</sequence>
<evidence type="ECO:0000313" key="6">
    <source>
        <dbReference type="Proteomes" id="UP000094329"/>
    </source>
</evidence>
<comment type="caution">
    <text evidence="5">The sequence shown here is derived from an EMBL/GenBank/DDBJ whole genome shotgun (WGS) entry which is preliminary data.</text>
</comment>